<dbReference type="InterPro" id="IPR051215">
    <property type="entry name" value="GRE"/>
</dbReference>
<sequence length="803" mass="89178">MTSTVPAREATLSFLAPERTAFLNERMRAAVPAICTERARIVTQSYRESEGEPAVIRRAKALRDTLAQMSIFIDDAELIVGNHGSKPRSAPLFPEFGPLSEKELDLMPVRKVDTLQVSPEQKRELLDEIYPYWVNRSNEDLARHLLDEETNRVLSADNRPFDTRSRARSGYGHYIPNVRRIIEGGFIAVENEARTRLAELSRGDANYSDKRVFYEAVLIVVDAVRIFQQRFAELAERMAADSVDPGRAAELRAIAENCRQVPYRPARTFWEACQAYWFVMLIDYCSQNGSAISAGRFDQYCYPYLRADLDSGRLSRAEAQTILDALWVKHIDIIKACTYSSARNNGGFSTSVALTLGGVDENGEDAVNELSYMCLDAEQAVFNSEPNVSIRVSHKTPDAFLDRVLRILVENEGGKDPFFNDDVIIPGLVEHRHMSLKDARDWAIVGCVEPTGQGNTMGRTNSCHFNLAKCLELALHDGRCPMSGEQLGPHTGDFTQMQSFAQVQRAYAAQVDYFVEMMVSTLNTIELLHARETPHIYCSTVLDGCLESGRDCTEGGAVYDATGVNGVGLPDVVDSLEVIRELVFERKVMTAAQLLEATASDFADEVIQHRCLNVAKYGNDLTRVDDLAQFVTSQYTDSVYRFRSPHGGYFIPGLFSLSSNTPLGRQVGALPSGRAAGTPLGDGGISPKHGMDTNGPTAVVSSVASWDHSAAINGVNLNMKFVPAMLKKPADRQKLIDLIRAYFVMGGMHIQFNILSGETLRAAQREPEKYRGLVVRVAGYSAFFVELDREIQDEIISRTVQEL</sequence>
<dbReference type="NCBIfam" id="TIGR01774">
    <property type="entry name" value="PFL2-3"/>
    <property type="match status" value="1"/>
</dbReference>
<feature type="domain" description="PFL" evidence="5">
    <location>
        <begin position="18"/>
        <end position="675"/>
    </location>
</feature>
<evidence type="ECO:0000313" key="8">
    <source>
        <dbReference type="Proteomes" id="UP001284901"/>
    </source>
</evidence>
<dbReference type="Proteomes" id="UP001284901">
    <property type="component" value="Unassembled WGS sequence"/>
</dbReference>
<dbReference type="Proteomes" id="UP001288320">
    <property type="component" value="Unassembled WGS sequence"/>
</dbReference>
<comment type="caution">
    <text evidence="6">The sequence shown here is derived from an EMBL/GenBank/DDBJ whole genome shotgun (WGS) entry which is preliminary data.</text>
</comment>
<dbReference type="Pfam" id="PF01228">
    <property type="entry name" value="Gly_radical"/>
    <property type="match status" value="1"/>
</dbReference>
<dbReference type="InterPro" id="IPR001150">
    <property type="entry name" value="Gly_radical"/>
</dbReference>
<protein>
    <submittedName>
        <fullName evidence="6">Formate C-acetyltransferase/glycerol dehydratase family glycyl radical enzyme</fullName>
    </submittedName>
</protein>
<gene>
    <name evidence="6" type="ORF">R6G74_05115</name>
    <name evidence="7" type="ORF">R6P33_04820</name>
</gene>
<keyword evidence="1 3" id="KW-0556">Organic radical</keyword>
<evidence type="ECO:0000313" key="9">
    <source>
        <dbReference type="Proteomes" id="UP001288320"/>
    </source>
</evidence>
<evidence type="ECO:0000313" key="6">
    <source>
        <dbReference type="EMBL" id="MDY5140692.1"/>
    </source>
</evidence>
<feature type="domain" description="Glycine radical" evidence="4">
    <location>
        <begin position="683"/>
        <end position="803"/>
    </location>
</feature>
<name>A0AAW9HMI6_9ACTO</name>
<dbReference type="PANTHER" id="PTHR43641">
    <property type="entry name" value="FORMATE ACETYLTRANSFERASE 3-RELATED"/>
    <property type="match status" value="1"/>
</dbReference>
<dbReference type="EMBL" id="JAWNFY010000011">
    <property type="protein sequence ID" value="MDY5146345.1"/>
    <property type="molecule type" value="Genomic_DNA"/>
</dbReference>
<dbReference type="GeneID" id="92813697"/>
<evidence type="ECO:0000259" key="4">
    <source>
        <dbReference type="PROSITE" id="PS51149"/>
    </source>
</evidence>
<dbReference type="GO" id="GO:0005829">
    <property type="term" value="C:cytosol"/>
    <property type="evidence" value="ECO:0007669"/>
    <property type="project" value="TreeGrafter"/>
</dbReference>
<dbReference type="InterPro" id="IPR010098">
    <property type="entry name" value="PFL2/GDeHydtase_fam"/>
</dbReference>
<dbReference type="PANTHER" id="PTHR43641:SF2">
    <property type="entry name" value="DEHYDRATASE YBIW-RELATED"/>
    <property type="match status" value="1"/>
</dbReference>
<dbReference type="RefSeq" id="WP_087069824.1">
    <property type="nucleotide sequence ID" value="NZ_CAUPFC010000011.1"/>
</dbReference>
<dbReference type="Gene3D" id="3.20.70.20">
    <property type="match status" value="1"/>
</dbReference>
<keyword evidence="2" id="KW-0456">Lyase</keyword>
<accession>A0AAW9HMI6</accession>
<dbReference type="PROSITE" id="PS51554">
    <property type="entry name" value="PFL"/>
    <property type="match status" value="1"/>
</dbReference>
<evidence type="ECO:0000256" key="3">
    <source>
        <dbReference type="PROSITE-ProRule" id="PRU00493"/>
    </source>
</evidence>
<dbReference type="SUPFAM" id="SSF51998">
    <property type="entry name" value="PFL-like glycyl radical enzymes"/>
    <property type="match status" value="1"/>
</dbReference>
<feature type="modified residue" description="Glycine radical" evidence="3">
    <location>
        <position position="779"/>
    </location>
</feature>
<dbReference type="AlphaFoldDB" id="A0AAW9HMI6"/>
<reference evidence="6 8" key="1">
    <citation type="submission" date="2023-10" db="EMBL/GenBank/DDBJ databases">
        <title>Whole Genome based description of the genera Actinobaculum and Actinotignum reveals a complex phylogenetic relationship within the species included in the genus Actinotignum.</title>
        <authorList>
            <person name="Jensen C.S."/>
            <person name="Dargis R."/>
            <person name="Kemp M."/>
            <person name="Christensen J.J."/>
        </authorList>
    </citation>
    <scope>NUCLEOTIDE SEQUENCE</scope>
    <source>
        <strain evidence="7 8">SLA_B089</strain>
        <strain evidence="6">SLA_B245</strain>
    </source>
</reference>
<organism evidence="6 9">
    <name type="scientific">Actinotignum timonense</name>
    <dbReference type="NCBI Taxonomy" id="1870995"/>
    <lineage>
        <taxon>Bacteria</taxon>
        <taxon>Bacillati</taxon>
        <taxon>Actinomycetota</taxon>
        <taxon>Actinomycetes</taxon>
        <taxon>Actinomycetales</taxon>
        <taxon>Actinomycetaceae</taxon>
        <taxon>Actinotignum</taxon>
    </lineage>
</organism>
<dbReference type="PROSITE" id="PS51149">
    <property type="entry name" value="GLY_RADICAL_2"/>
    <property type="match status" value="1"/>
</dbReference>
<evidence type="ECO:0000256" key="2">
    <source>
        <dbReference type="ARBA" id="ARBA00023239"/>
    </source>
</evidence>
<proteinExistence type="predicted"/>
<evidence type="ECO:0000256" key="1">
    <source>
        <dbReference type="ARBA" id="ARBA00022818"/>
    </source>
</evidence>
<dbReference type="Pfam" id="PF02901">
    <property type="entry name" value="PFL-like"/>
    <property type="match status" value="1"/>
</dbReference>
<dbReference type="PROSITE" id="PS00850">
    <property type="entry name" value="GLY_RADICAL_1"/>
    <property type="match status" value="1"/>
</dbReference>
<dbReference type="InterPro" id="IPR004184">
    <property type="entry name" value="PFL_dom"/>
</dbReference>
<dbReference type="EMBL" id="JAWNFV010000009">
    <property type="protein sequence ID" value="MDY5140692.1"/>
    <property type="molecule type" value="Genomic_DNA"/>
</dbReference>
<dbReference type="GO" id="GO:0016829">
    <property type="term" value="F:lyase activity"/>
    <property type="evidence" value="ECO:0007669"/>
    <property type="project" value="UniProtKB-KW"/>
</dbReference>
<evidence type="ECO:0000259" key="5">
    <source>
        <dbReference type="PROSITE" id="PS51554"/>
    </source>
</evidence>
<keyword evidence="8" id="KW-1185">Reference proteome</keyword>
<dbReference type="InterPro" id="IPR019777">
    <property type="entry name" value="Form_AcTrfase_GR_CS"/>
</dbReference>
<evidence type="ECO:0000313" key="7">
    <source>
        <dbReference type="EMBL" id="MDY5146345.1"/>
    </source>
</evidence>